<comment type="catalytic activity">
    <reaction evidence="10">
        <text>DNA(n) + a 2'-deoxyribonucleoside 5'-triphosphate = DNA(n+1) + diphosphate</text>
        <dbReference type="Rhea" id="RHEA:22508"/>
        <dbReference type="Rhea" id="RHEA-COMP:17339"/>
        <dbReference type="Rhea" id="RHEA-COMP:17340"/>
        <dbReference type="ChEBI" id="CHEBI:33019"/>
        <dbReference type="ChEBI" id="CHEBI:61560"/>
        <dbReference type="ChEBI" id="CHEBI:173112"/>
        <dbReference type="EC" id="2.7.7.7"/>
    </reaction>
</comment>
<dbReference type="SUPFAM" id="SSF89550">
    <property type="entry name" value="PHP domain-like"/>
    <property type="match status" value="1"/>
</dbReference>
<dbReference type="Pfam" id="PF14579">
    <property type="entry name" value="HHH_6"/>
    <property type="match status" value="1"/>
</dbReference>
<organism evidence="12 13">
    <name type="scientific">Pullulanibacillus camelliae</name>
    <dbReference type="NCBI Taxonomy" id="1707096"/>
    <lineage>
        <taxon>Bacteria</taxon>
        <taxon>Bacillati</taxon>
        <taxon>Bacillota</taxon>
        <taxon>Bacilli</taxon>
        <taxon>Bacillales</taxon>
        <taxon>Sporolactobacillaceae</taxon>
        <taxon>Pullulanibacillus</taxon>
    </lineage>
</organism>
<dbReference type="Pfam" id="PF02811">
    <property type="entry name" value="PHP"/>
    <property type="match status" value="1"/>
</dbReference>
<comment type="caution">
    <text evidence="12">The sequence shown here is derived from an EMBL/GenBank/DDBJ whole genome shotgun (WGS) entry which is preliminary data.</text>
</comment>
<dbReference type="Gene3D" id="1.10.10.1600">
    <property type="entry name" value="Bacterial DNA polymerase III alpha subunit, thumb domain"/>
    <property type="match status" value="1"/>
</dbReference>
<keyword evidence="5" id="KW-0808">Transferase</keyword>
<evidence type="ECO:0000259" key="11">
    <source>
        <dbReference type="SMART" id="SM00481"/>
    </source>
</evidence>
<dbReference type="EC" id="2.7.7.7" evidence="3"/>
<dbReference type="InterPro" id="IPR041931">
    <property type="entry name" value="DNA_pol3_alpha_thumb_dom"/>
</dbReference>
<proteinExistence type="inferred from homology"/>
<dbReference type="NCBIfam" id="NF004226">
    <property type="entry name" value="PRK05673.1"/>
    <property type="match status" value="1"/>
</dbReference>
<evidence type="ECO:0000256" key="6">
    <source>
        <dbReference type="ARBA" id="ARBA00022695"/>
    </source>
</evidence>
<dbReference type="RefSeq" id="WP_188697047.1">
    <property type="nucleotide sequence ID" value="NZ_BMIR01000020.1"/>
</dbReference>
<dbReference type="InterPro" id="IPR004013">
    <property type="entry name" value="PHP_dom"/>
</dbReference>
<dbReference type="Pfam" id="PF07733">
    <property type="entry name" value="DNA_pol3_alpha"/>
    <property type="match status" value="1"/>
</dbReference>
<dbReference type="InterPro" id="IPR011708">
    <property type="entry name" value="DNA_pol3_alpha_NTPase_dom"/>
</dbReference>
<reference evidence="12" key="1">
    <citation type="journal article" date="2014" name="Int. J. Syst. Evol. Microbiol.">
        <title>Complete genome sequence of Corynebacterium casei LMG S-19264T (=DSM 44701T), isolated from a smear-ripened cheese.</title>
        <authorList>
            <consortium name="US DOE Joint Genome Institute (JGI-PGF)"/>
            <person name="Walter F."/>
            <person name="Albersmeier A."/>
            <person name="Kalinowski J."/>
            <person name="Ruckert C."/>
        </authorList>
    </citation>
    <scope>NUCLEOTIDE SEQUENCE</scope>
    <source>
        <strain evidence="12">CGMCC 1.15371</strain>
    </source>
</reference>
<dbReference type="Gene3D" id="1.10.150.870">
    <property type="match status" value="1"/>
</dbReference>
<keyword evidence="6" id="KW-0548">Nucleotidyltransferase</keyword>
<gene>
    <name evidence="12" type="primary">dnaE</name>
    <name evidence="12" type="ORF">GCM10011391_33580</name>
</gene>
<comment type="similarity">
    <text evidence="2">Belongs to the DNA polymerase type-C family. DnaE subfamily.</text>
</comment>
<dbReference type="CDD" id="cd04485">
    <property type="entry name" value="DnaE_OBF"/>
    <property type="match status" value="1"/>
</dbReference>
<name>A0A8J2YMD2_9BACL</name>
<comment type="subcellular location">
    <subcellularLocation>
        <location evidence="1">Cytoplasm</location>
    </subcellularLocation>
</comment>
<accession>A0A8J2YMD2</accession>
<dbReference type="Proteomes" id="UP000628775">
    <property type="component" value="Unassembled WGS sequence"/>
</dbReference>
<feature type="domain" description="Polymerase/histidinol phosphatase N-terminal" evidence="11">
    <location>
        <begin position="4"/>
        <end position="71"/>
    </location>
</feature>
<evidence type="ECO:0000313" key="13">
    <source>
        <dbReference type="Proteomes" id="UP000628775"/>
    </source>
</evidence>
<keyword evidence="8" id="KW-0239">DNA-directed DNA polymerase</keyword>
<dbReference type="GO" id="GO:0003676">
    <property type="term" value="F:nucleic acid binding"/>
    <property type="evidence" value="ECO:0007669"/>
    <property type="project" value="InterPro"/>
</dbReference>
<dbReference type="PANTHER" id="PTHR32294:SF0">
    <property type="entry name" value="DNA POLYMERASE III SUBUNIT ALPHA"/>
    <property type="match status" value="1"/>
</dbReference>
<dbReference type="Pfam" id="PF17657">
    <property type="entry name" value="DNA_pol3_finger"/>
    <property type="match status" value="1"/>
</dbReference>
<evidence type="ECO:0000256" key="2">
    <source>
        <dbReference type="ARBA" id="ARBA00009496"/>
    </source>
</evidence>
<dbReference type="SMART" id="SM00481">
    <property type="entry name" value="POLIIIAc"/>
    <property type="match status" value="1"/>
</dbReference>
<sequence length="1123" mass="127278">MGFTHLHVHSEYSLLDSTCRLETLVKAAKAKGFTALAITDTNALYGAIPFYKLCKLNDIQPIIGMEITLEQYFVSTENKRKPKTFSLVLLAKNEVGYRNLVKISTKLHTTRHHSMMYKDLSGMTEGLIALSSGPKGEIAELLLNNQADKAKQLALMCKQLFSQFYLELQDHGLRLEKELLMKLVELGKTCEIPFVATNDVHYIESDEARAHLALTCIQSGQTLEDVMTDLNTEYTLKTEAEMVQLFNVYPEAITNTESIAQSCALTFSLNVSRLPKFPLDEGIQADAYLRQLCLKGLTHRYGDSTPQLVDRLDYELSVIHRMGFDDYFLIVWDFVRFARRERITPGPGRGSAAGSLVAYVLGITDVDPIAHHLLFERFLNPERVSMPDIDIDFPDIKRDRVIDYVNQKYGSEHVAQIGTFGTLAAKAAIRDIGRVLKVETRLLDRVAREIPSKPGITLREAYRGSSRLQKLIDDSKDIKEVFRLALQVEGVPRHTSVHAAGIIISEEPLVHLVPLNESRDGLYVTQYPMDVIEELGLLKMDFLGLRNLTLIQRILEIVEQKEHRRIRLETIPLDDTSTFQLLSQAETTGVFQFETNGMRAVLKRLQPTHFEDLVAVNALNRPGPMEFIQDFIDAKHGKRKVHYLHPDLEPILKSTYGIIVYQEQIMQIAAKMAGFSLGEADILRRAVSKKKRDVLEKEEKHFVDGCLAQGYPRETAESIYKLIVRFADYGFNRSHAVAYTVIAYRLAYLKTHEPIAFMTALLSSAIHHQEKLNDYRQEMSRRGLILLGPSINESQDMFTATQEGIRFGLNAIKNVGALAVKEIIEKRQQGQPYTSLFDFCRRVSLRKVNKRMIEALIFAGAFDEFQVDRSSLLASLDTAIQRGESFQGLGGQTSFLNDEEEDIYEQVPPLTLKERLYFEKEVLGFYISAHPLDNYKKIIQSLSVPSLSEVRAENTKKAYQLAVYIEEVKPIRTKAGKQMAFLKMNDPTGVLDGVAFPDAFERIGPLLNKGALLWVKGSVDQKNKEGQPQLILHEAQDLKELKSPSRLFLRIKANHEAKQLLFQLKDALRQYSGPCRVFLFYEDKEQLVELAPKYHVSPSSDCIKKLKDILGEENVILKAPSAV</sequence>
<keyword evidence="13" id="KW-1185">Reference proteome</keyword>
<dbReference type="GO" id="GO:0008408">
    <property type="term" value="F:3'-5' exonuclease activity"/>
    <property type="evidence" value="ECO:0007669"/>
    <property type="project" value="InterPro"/>
</dbReference>
<dbReference type="GO" id="GO:0006260">
    <property type="term" value="P:DNA replication"/>
    <property type="evidence" value="ECO:0007669"/>
    <property type="project" value="UniProtKB-KW"/>
</dbReference>
<dbReference type="EMBL" id="BMIR01000020">
    <property type="protein sequence ID" value="GGE52059.1"/>
    <property type="molecule type" value="Genomic_DNA"/>
</dbReference>
<evidence type="ECO:0000256" key="8">
    <source>
        <dbReference type="ARBA" id="ARBA00022932"/>
    </source>
</evidence>
<dbReference type="InterPro" id="IPR040982">
    <property type="entry name" value="DNA_pol3_finger"/>
</dbReference>
<dbReference type="NCBIfam" id="NF005298">
    <property type="entry name" value="PRK06826.1"/>
    <property type="match status" value="1"/>
</dbReference>
<reference evidence="12" key="2">
    <citation type="submission" date="2020-09" db="EMBL/GenBank/DDBJ databases">
        <authorList>
            <person name="Sun Q."/>
            <person name="Zhou Y."/>
        </authorList>
    </citation>
    <scope>NUCLEOTIDE SEQUENCE</scope>
    <source>
        <strain evidence="12">CGMCC 1.15371</strain>
    </source>
</reference>
<dbReference type="GO" id="GO:0003887">
    <property type="term" value="F:DNA-directed DNA polymerase activity"/>
    <property type="evidence" value="ECO:0007669"/>
    <property type="project" value="UniProtKB-KW"/>
</dbReference>
<dbReference type="InterPro" id="IPR016195">
    <property type="entry name" value="Pol/histidinol_Pase-like"/>
</dbReference>
<dbReference type="InterPro" id="IPR003141">
    <property type="entry name" value="Pol/His_phosphatase_N"/>
</dbReference>
<keyword evidence="7" id="KW-0235">DNA replication</keyword>
<dbReference type="Gene3D" id="3.20.20.140">
    <property type="entry name" value="Metal-dependent hydrolases"/>
    <property type="match status" value="1"/>
</dbReference>
<comment type="function">
    <text evidence="9">DNA polymerase III is a complex, multichain enzyme responsible for most of the replicative synthesis in bacteria. This DNA polymerase also exhibits 3' to 5' exonuclease activity. The alpha chain is the DNA polymerase.</text>
</comment>
<evidence type="ECO:0000256" key="10">
    <source>
        <dbReference type="ARBA" id="ARBA00049244"/>
    </source>
</evidence>
<dbReference type="NCBIfam" id="TIGR00594">
    <property type="entry name" value="polc"/>
    <property type="match status" value="1"/>
</dbReference>
<dbReference type="AlphaFoldDB" id="A0A8J2YMD2"/>
<dbReference type="InterPro" id="IPR004805">
    <property type="entry name" value="DnaE2/DnaE/PolC"/>
</dbReference>
<dbReference type="InterPro" id="IPR029460">
    <property type="entry name" value="DNAPol_HHH"/>
</dbReference>
<evidence type="ECO:0000256" key="7">
    <source>
        <dbReference type="ARBA" id="ARBA00022705"/>
    </source>
</evidence>
<dbReference type="InterPro" id="IPR004365">
    <property type="entry name" value="NA-bd_OB_tRNA"/>
</dbReference>
<evidence type="ECO:0000256" key="4">
    <source>
        <dbReference type="ARBA" id="ARBA00019114"/>
    </source>
</evidence>
<evidence type="ECO:0000256" key="9">
    <source>
        <dbReference type="ARBA" id="ARBA00025611"/>
    </source>
</evidence>
<dbReference type="Pfam" id="PF01336">
    <property type="entry name" value="tRNA_anti-codon"/>
    <property type="match status" value="1"/>
</dbReference>
<protein>
    <recommendedName>
        <fullName evidence="4">DNA polymerase III subunit alpha</fullName>
        <ecNumber evidence="3">2.7.7.7</ecNumber>
    </recommendedName>
</protein>
<dbReference type="PANTHER" id="PTHR32294">
    <property type="entry name" value="DNA POLYMERASE III SUBUNIT ALPHA"/>
    <property type="match status" value="1"/>
</dbReference>
<dbReference type="GO" id="GO:0005737">
    <property type="term" value="C:cytoplasm"/>
    <property type="evidence" value="ECO:0007669"/>
    <property type="project" value="UniProtKB-SubCell"/>
</dbReference>
<evidence type="ECO:0000256" key="5">
    <source>
        <dbReference type="ARBA" id="ARBA00022679"/>
    </source>
</evidence>
<evidence type="ECO:0000256" key="1">
    <source>
        <dbReference type="ARBA" id="ARBA00004496"/>
    </source>
</evidence>
<evidence type="ECO:0000256" key="3">
    <source>
        <dbReference type="ARBA" id="ARBA00012417"/>
    </source>
</evidence>
<evidence type="ECO:0000313" key="12">
    <source>
        <dbReference type="EMBL" id="GGE52059.1"/>
    </source>
</evidence>